<keyword evidence="3" id="KW-0489">Methyltransferase</keyword>
<dbReference type="Pfam" id="PF13489">
    <property type="entry name" value="Methyltransf_23"/>
    <property type="match status" value="1"/>
</dbReference>
<dbReference type="Gene3D" id="6.20.50.110">
    <property type="entry name" value="Methyltransferase, zinc-binding domain"/>
    <property type="match status" value="1"/>
</dbReference>
<feature type="domain" description="Methyltransferase putative zinc binding" evidence="1">
    <location>
        <begin position="9"/>
        <end position="76"/>
    </location>
</feature>
<sequence>MHLIKRTTCRVCGSNKLTSVINLGDQYLQGSFIKPNKEMPSTRKIPTSLVRCDPTKDENACGLLQMEYTVPPEVLYSTYWYRSGTNNTMRNHLKGITEEIVGMFGQADAVRVLDIGCNDGTLLGYYPENYIKYGIDPCDIAKEIKPPIHVIQGFFPSLELVSHAQGKLFDAITSIAVFYDLENPLNFVHEIKKVLSPTGIWVFEVAYMPTMLKNTSYDTICHEHIEYYSLAVAECILNHEGMRLINVCKNSINGGSLRCYVTRADNFIHDQDEFQQNISAMRRAEFDLELDTDKPYLKFQNRIDVHKEELGTLIRQLKKDGKRIHIYGASTKGNTILQWCGIDHMVVDYAAERNPNKYGAMTLGTNIPIISEAESRAMKPDYYLVLPWHFKEEFIQREQKALESGIGFIFPLPKIEIIHGMGKDTRRFE</sequence>
<dbReference type="EMBL" id="MT143673">
    <property type="protein sequence ID" value="QJA99902.1"/>
    <property type="molecule type" value="Genomic_DNA"/>
</dbReference>
<name>A0A6M3M2A3_9ZZZZ</name>
<dbReference type="Gene3D" id="3.40.50.720">
    <property type="entry name" value="NAD(P)-binding Rossmann-like Domain"/>
    <property type="match status" value="1"/>
</dbReference>
<dbReference type="InterPro" id="IPR013630">
    <property type="entry name" value="Methyltransf_Zn-bd_dom_put"/>
</dbReference>
<dbReference type="CDD" id="cd02440">
    <property type="entry name" value="AdoMet_MTases"/>
    <property type="match status" value="1"/>
</dbReference>
<feature type="domain" description="C-methyltransferase" evidence="2">
    <location>
        <begin position="252"/>
        <end position="413"/>
    </location>
</feature>
<dbReference type="Pfam" id="PF08421">
    <property type="entry name" value="Methyltransf_13"/>
    <property type="match status" value="1"/>
</dbReference>
<dbReference type="InterPro" id="IPR038576">
    <property type="entry name" value="Methyltransf_Zn-bd_dom_put_sf"/>
</dbReference>
<evidence type="ECO:0000313" key="3">
    <source>
        <dbReference type="EMBL" id="QJA99902.1"/>
    </source>
</evidence>
<dbReference type="GO" id="GO:0032259">
    <property type="term" value="P:methylation"/>
    <property type="evidence" value="ECO:0007669"/>
    <property type="project" value="UniProtKB-KW"/>
</dbReference>
<dbReference type="GO" id="GO:0008168">
    <property type="term" value="F:methyltransferase activity"/>
    <property type="evidence" value="ECO:0007669"/>
    <property type="project" value="UniProtKB-KW"/>
</dbReference>
<dbReference type="InterPro" id="IPR013691">
    <property type="entry name" value="MeTrfase_14"/>
</dbReference>
<dbReference type="SUPFAM" id="SSF53335">
    <property type="entry name" value="S-adenosyl-L-methionine-dependent methyltransferases"/>
    <property type="match status" value="1"/>
</dbReference>
<evidence type="ECO:0000259" key="2">
    <source>
        <dbReference type="Pfam" id="PF08484"/>
    </source>
</evidence>
<keyword evidence="3" id="KW-0808">Transferase</keyword>
<dbReference type="EMBL" id="MT143792">
    <property type="protein sequence ID" value="QJB02547.1"/>
    <property type="molecule type" value="Genomic_DNA"/>
</dbReference>
<accession>A0A6M3M2A3</accession>
<organism evidence="3">
    <name type="scientific">viral metagenome</name>
    <dbReference type="NCBI Taxonomy" id="1070528"/>
    <lineage>
        <taxon>unclassified sequences</taxon>
        <taxon>metagenomes</taxon>
        <taxon>organismal metagenomes</taxon>
    </lineage>
</organism>
<protein>
    <submittedName>
        <fullName evidence="3">Putative methyltransferase</fullName>
    </submittedName>
</protein>
<dbReference type="Pfam" id="PF08484">
    <property type="entry name" value="Methyltransf_14"/>
    <property type="match status" value="1"/>
</dbReference>
<reference evidence="3" key="1">
    <citation type="submission" date="2020-03" db="EMBL/GenBank/DDBJ databases">
        <title>The deep terrestrial virosphere.</title>
        <authorList>
            <person name="Holmfeldt K."/>
            <person name="Nilsson E."/>
            <person name="Simone D."/>
            <person name="Lopez-Fernandez M."/>
            <person name="Wu X."/>
            <person name="de Brujin I."/>
            <person name="Lundin D."/>
            <person name="Andersson A."/>
            <person name="Bertilsson S."/>
            <person name="Dopson M."/>
        </authorList>
    </citation>
    <scope>NUCLEOTIDE SEQUENCE</scope>
    <source>
        <strain evidence="3">MM171A00780</strain>
        <strain evidence="4">MM171B01176</strain>
    </source>
</reference>
<evidence type="ECO:0000259" key="1">
    <source>
        <dbReference type="Pfam" id="PF08421"/>
    </source>
</evidence>
<evidence type="ECO:0000313" key="4">
    <source>
        <dbReference type="EMBL" id="QJB02547.1"/>
    </source>
</evidence>
<dbReference type="Gene3D" id="3.40.50.150">
    <property type="entry name" value="Vaccinia Virus protein VP39"/>
    <property type="match status" value="1"/>
</dbReference>
<dbReference type="AlphaFoldDB" id="A0A6M3M2A3"/>
<gene>
    <name evidence="3" type="ORF">MM171A00780_0011</name>
    <name evidence="4" type="ORF">MM171B01176_0002</name>
</gene>
<proteinExistence type="predicted"/>
<dbReference type="InterPro" id="IPR029063">
    <property type="entry name" value="SAM-dependent_MTases_sf"/>
</dbReference>